<organism evidence="4 5">
    <name type="scientific">Chiloscyllium punctatum</name>
    <name type="common">Brownbanded bambooshark</name>
    <name type="synonym">Hemiscyllium punctatum</name>
    <dbReference type="NCBI Taxonomy" id="137246"/>
    <lineage>
        <taxon>Eukaryota</taxon>
        <taxon>Metazoa</taxon>
        <taxon>Chordata</taxon>
        <taxon>Craniata</taxon>
        <taxon>Vertebrata</taxon>
        <taxon>Chondrichthyes</taxon>
        <taxon>Elasmobranchii</taxon>
        <taxon>Galeomorphii</taxon>
        <taxon>Galeoidea</taxon>
        <taxon>Orectolobiformes</taxon>
        <taxon>Hemiscylliidae</taxon>
        <taxon>Chiloscyllium</taxon>
    </lineage>
</organism>
<dbReference type="SMART" id="SM00036">
    <property type="entry name" value="CNH"/>
    <property type="match status" value="1"/>
</dbReference>
<sequence>KERIALGTDDGLYLIDVIKNEITLLGDCKRVHQLELVPSARLLAVVSGRSRNVRVFTWEDLQNPEATGAKLLEARGSQLITTGSRCQGNSTNWLCTAAKRHVTCYQLTAGKQPYRRTREFQAPGTVQWMGVFEECLCVGYPSGFSLYSLAGKGPPANLVSPEDPSLTFLSHGQGEALCAVTVSSDLYLLCFNTVGVYVNSQGRRSEQRELMWPALPVAVACHGPYLTVYSENAMNVFEVRTGEWIQTIPLKKVRPLNSNGSLNLSASEPFRLIYLRRKEAGTDDFLIPEKTGNIRRQMHRTKSKRRFAFRISEEERFQQLREMLKDPQRRSNLISSPTNFNHLVHVGPSQGIHNLRDLPSSKDSLEERNQMSSVLPTFRHRSNTESGFLSDKKTSRDPAPGSSSSRLPRKQISSDSASLADFNPTRL</sequence>
<comment type="caution">
    <text evidence="4">The sequence shown here is derived from an EMBL/GenBank/DDBJ whole genome shotgun (WGS) entry which is preliminary data.</text>
</comment>
<protein>
    <recommendedName>
        <fullName evidence="6">Non-specific serine/threonine protein kinase</fullName>
    </recommendedName>
</protein>
<feature type="compositionally biased region" description="Polar residues" evidence="1">
    <location>
        <begin position="330"/>
        <end position="341"/>
    </location>
</feature>
<dbReference type="GO" id="GO:0005856">
    <property type="term" value="C:cytoskeleton"/>
    <property type="evidence" value="ECO:0007669"/>
    <property type="project" value="TreeGrafter"/>
</dbReference>
<dbReference type="PANTHER" id="PTHR22988:SF79">
    <property type="entry name" value="LOW QUALITY PROTEIN: MYOTONIN-PROTEIN KINASE"/>
    <property type="match status" value="1"/>
</dbReference>
<feature type="non-terminal residue" evidence="4">
    <location>
        <position position="1"/>
    </location>
</feature>
<evidence type="ECO:0000259" key="3">
    <source>
        <dbReference type="PROSITE" id="PS50219"/>
    </source>
</evidence>
<dbReference type="SMART" id="SM00285">
    <property type="entry name" value="PBD"/>
    <property type="match status" value="1"/>
</dbReference>
<reference evidence="4 5" key="1">
    <citation type="journal article" date="2018" name="Nat. Ecol. Evol.">
        <title>Shark genomes provide insights into elasmobranch evolution and the origin of vertebrates.</title>
        <authorList>
            <person name="Hara Y"/>
            <person name="Yamaguchi K"/>
            <person name="Onimaru K"/>
            <person name="Kadota M"/>
            <person name="Koyanagi M"/>
            <person name="Keeley SD"/>
            <person name="Tatsumi K"/>
            <person name="Tanaka K"/>
            <person name="Motone F"/>
            <person name="Kageyama Y"/>
            <person name="Nozu R"/>
            <person name="Adachi N"/>
            <person name="Nishimura O"/>
            <person name="Nakagawa R"/>
            <person name="Tanegashima C"/>
            <person name="Kiyatake I"/>
            <person name="Matsumoto R"/>
            <person name="Murakumo K"/>
            <person name="Nishida K"/>
            <person name="Terakita A"/>
            <person name="Kuratani S"/>
            <person name="Sato K"/>
            <person name="Hyodo S Kuraku.S."/>
        </authorList>
    </citation>
    <scope>NUCLEOTIDE SEQUENCE [LARGE SCALE GENOMIC DNA]</scope>
</reference>
<gene>
    <name evidence="4" type="ORF">chiPu_0019815</name>
</gene>
<dbReference type="EMBL" id="BEZZ01002179">
    <property type="protein sequence ID" value="GCC21346.1"/>
    <property type="molecule type" value="Genomic_DNA"/>
</dbReference>
<dbReference type="InterPro" id="IPR001180">
    <property type="entry name" value="CNH_dom"/>
</dbReference>
<dbReference type="OrthoDB" id="10047816at2759"/>
<feature type="region of interest" description="Disordered" evidence="1">
    <location>
        <begin position="328"/>
        <end position="427"/>
    </location>
</feature>
<dbReference type="GO" id="GO:0031032">
    <property type="term" value="P:actomyosin structure organization"/>
    <property type="evidence" value="ECO:0007669"/>
    <property type="project" value="TreeGrafter"/>
</dbReference>
<evidence type="ECO:0000313" key="4">
    <source>
        <dbReference type="EMBL" id="GCC21346.1"/>
    </source>
</evidence>
<dbReference type="InterPro" id="IPR050839">
    <property type="entry name" value="Rho-assoc_Ser/Thr_Kinase"/>
</dbReference>
<dbReference type="InterPro" id="IPR000095">
    <property type="entry name" value="CRIB_dom"/>
</dbReference>
<dbReference type="GO" id="GO:0005737">
    <property type="term" value="C:cytoplasm"/>
    <property type="evidence" value="ECO:0007669"/>
    <property type="project" value="TreeGrafter"/>
</dbReference>
<feature type="compositionally biased region" description="Basic and acidic residues" evidence="1">
    <location>
        <begin position="354"/>
        <end position="369"/>
    </location>
</feature>
<feature type="domain" description="CRIB" evidence="2">
    <location>
        <begin position="334"/>
        <end position="347"/>
    </location>
</feature>
<dbReference type="GO" id="GO:0004674">
    <property type="term" value="F:protein serine/threonine kinase activity"/>
    <property type="evidence" value="ECO:0007669"/>
    <property type="project" value="TreeGrafter"/>
</dbReference>
<dbReference type="OMA" id="HAITINH"/>
<name>A0A401RT88_CHIPU</name>
<dbReference type="Pfam" id="PF00786">
    <property type="entry name" value="PBD"/>
    <property type="match status" value="1"/>
</dbReference>
<dbReference type="STRING" id="137246.A0A401RT88"/>
<dbReference type="AlphaFoldDB" id="A0A401RT88"/>
<dbReference type="CDD" id="cd00132">
    <property type="entry name" value="CRIB"/>
    <property type="match status" value="1"/>
</dbReference>
<evidence type="ECO:0000256" key="1">
    <source>
        <dbReference type="SAM" id="MobiDB-lite"/>
    </source>
</evidence>
<feature type="domain" description="CNH" evidence="3">
    <location>
        <begin position="1"/>
        <end position="263"/>
    </location>
</feature>
<evidence type="ECO:0000259" key="2">
    <source>
        <dbReference type="PROSITE" id="PS50108"/>
    </source>
</evidence>
<dbReference type="PROSITE" id="PS50108">
    <property type="entry name" value="CRIB"/>
    <property type="match status" value="1"/>
</dbReference>
<evidence type="ECO:0000313" key="5">
    <source>
        <dbReference type="Proteomes" id="UP000287033"/>
    </source>
</evidence>
<dbReference type="PANTHER" id="PTHR22988">
    <property type="entry name" value="MYOTONIC DYSTROPHY S/T KINASE-RELATED"/>
    <property type="match status" value="1"/>
</dbReference>
<evidence type="ECO:0008006" key="6">
    <source>
        <dbReference type="Google" id="ProtNLM"/>
    </source>
</evidence>
<proteinExistence type="predicted"/>
<dbReference type="SUPFAM" id="SSF69322">
    <property type="entry name" value="Tricorn protease domain 2"/>
    <property type="match status" value="1"/>
</dbReference>
<keyword evidence="5" id="KW-1185">Reference proteome</keyword>
<feature type="compositionally biased region" description="Polar residues" evidence="1">
    <location>
        <begin position="401"/>
        <end position="417"/>
    </location>
</feature>
<dbReference type="PROSITE" id="PS50219">
    <property type="entry name" value="CNH"/>
    <property type="match status" value="1"/>
</dbReference>
<dbReference type="Proteomes" id="UP000287033">
    <property type="component" value="Unassembled WGS sequence"/>
</dbReference>
<dbReference type="Pfam" id="PF00780">
    <property type="entry name" value="CNH"/>
    <property type="match status" value="1"/>
</dbReference>
<accession>A0A401RT88</accession>